<evidence type="ECO:0000256" key="1">
    <source>
        <dbReference type="SAM" id="MobiDB-lite"/>
    </source>
</evidence>
<gene>
    <name evidence="2" type="ORF">BLA29_002187</name>
</gene>
<evidence type="ECO:0008006" key="4">
    <source>
        <dbReference type="Google" id="ProtNLM"/>
    </source>
</evidence>
<name>A0A1Y3BCK2_EURMA</name>
<sequence>MSSIRKWLASKVFSSVLSNDGNHHLNVSNGSNTNGDNGGFSSLFGSSFSSPSTSSSGVGAISRNGDAYAIPGSSQDQAATILSTLDTSQSNVENQSYFSVIYHHYKSRIRKHQIQTATIQPNDKLLITLMYQFYQANEELNYTSSELDTFDGRKDTDRCSALVNSLKKTQDRVISLIFSIMDEIGCERASREYRLKFPDELLTGEGIESLNSQIWFGAECLTAGSTITNNQDKSNYLRPIAINLTTTLDQIRYELRSCCNYLPKTPRISKDLIRKLENFDNLFSSFEYDYVKAMLQIKNCEDIENLQELTILFSETLSYSLRKGLISKDEVDGCQPSVMIALPRLSIIRGLLQGFGSVVCKHDPTELTTILRPYHSLLLEFHEFLMNLSDDEVFFLERLLSTNHDNLIDYSADNQAANISSLMMIESHQQHQDSQLAIFNKFFRHAKRMKDSCPRNPELTTNHLHHSHNYHDEDDDTNQLQSIKKHQSVTTSTILRKSLLTNRYISASVDFLSTNNVRNDSANNNGNGDESGNSNTVNPQRYSPYKSNEALFRFNSLPNINFNLTNDFDDENVDIHNPVHKRSSIISRDYSSSSATTSTSSSSSCPSVSITCSSSSSISVELDFLKQIKDMLKRTQLKTLTKNRNFCSQQQQQTQHRSTSSGGVATNSNVQPMNEILANPRAKTAADRRRSHHHHDLHHNEIHSNSHCADQHSAQKTSTAAMFTPTTSTFSNNSVHFDLGIFIR</sequence>
<feature type="compositionally biased region" description="Low complexity" evidence="1">
    <location>
        <begin position="648"/>
        <end position="661"/>
    </location>
</feature>
<evidence type="ECO:0000313" key="2">
    <source>
        <dbReference type="EMBL" id="OTF77276.1"/>
    </source>
</evidence>
<keyword evidence="3" id="KW-1185">Reference proteome</keyword>
<protein>
    <recommendedName>
        <fullName evidence="4">Lateral signaling target protein 2-like protein</fullName>
    </recommendedName>
</protein>
<feature type="region of interest" description="Disordered" evidence="1">
    <location>
        <begin position="456"/>
        <end position="477"/>
    </location>
</feature>
<reference evidence="2 3" key="1">
    <citation type="submission" date="2017-03" db="EMBL/GenBank/DDBJ databases">
        <title>Genome Survey of Euroglyphus maynei.</title>
        <authorList>
            <person name="Arlian L.G."/>
            <person name="Morgan M.S."/>
            <person name="Rider S.D."/>
        </authorList>
    </citation>
    <scope>NUCLEOTIDE SEQUENCE [LARGE SCALE GENOMIC DNA]</scope>
    <source>
        <strain evidence="2">Arlian Lab</strain>
        <tissue evidence="2">Whole body</tissue>
    </source>
</reference>
<feature type="compositionally biased region" description="Low complexity" evidence="1">
    <location>
        <begin position="515"/>
        <end position="535"/>
    </location>
</feature>
<dbReference type="InterPro" id="IPR051118">
    <property type="entry name" value="LST-2"/>
</dbReference>
<dbReference type="PANTHER" id="PTHR46465">
    <property type="entry name" value="LATERAL SIGNALING TARGET PROTEIN 2 HOMOLOG"/>
    <property type="match status" value="1"/>
</dbReference>
<dbReference type="PANTHER" id="PTHR46465:SF2">
    <property type="entry name" value="LATERAL SIGNALING TARGET PROTEIN 2 HOMOLOG"/>
    <property type="match status" value="1"/>
</dbReference>
<organism evidence="2 3">
    <name type="scientific">Euroglyphus maynei</name>
    <name type="common">Mayne's house dust mite</name>
    <dbReference type="NCBI Taxonomy" id="6958"/>
    <lineage>
        <taxon>Eukaryota</taxon>
        <taxon>Metazoa</taxon>
        <taxon>Ecdysozoa</taxon>
        <taxon>Arthropoda</taxon>
        <taxon>Chelicerata</taxon>
        <taxon>Arachnida</taxon>
        <taxon>Acari</taxon>
        <taxon>Acariformes</taxon>
        <taxon>Sarcoptiformes</taxon>
        <taxon>Astigmata</taxon>
        <taxon>Psoroptidia</taxon>
        <taxon>Analgoidea</taxon>
        <taxon>Pyroglyphidae</taxon>
        <taxon>Pyroglyphinae</taxon>
        <taxon>Euroglyphus</taxon>
    </lineage>
</organism>
<dbReference type="GO" id="GO:0031901">
    <property type="term" value="C:early endosome membrane"/>
    <property type="evidence" value="ECO:0007669"/>
    <property type="project" value="TreeGrafter"/>
</dbReference>
<proteinExistence type="predicted"/>
<accession>A0A1Y3BCK2</accession>
<dbReference type="EMBL" id="MUJZ01033497">
    <property type="protein sequence ID" value="OTF77276.1"/>
    <property type="molecule type" value="Genomic_DNA"/>
</dbReference>
<feature type="region of interest" description="Disordered" evidence="1">
    <location>
        <begin position="515"/>
        <end position="543"/>
    </location>
</feature>
<feature type="region of interest" description="Disordered" evidence="1">
    <location>
        <begin position="647"/>
        <end position="668"/>
    </location>
</feature>
<feature type="region of interest" description="Disordered" evidence="1">
    <location>
        <begin position="587"/>
        <end position="608"/>
    </location>
</feature>
<dbReference type="Proteomes" id="UP000194236">
    <property type="component" value="Unassembled WGS sequence"/>
</dbReference>
<dbReference type="AlphaFoldDB" id="A0A1Y3BCK2"/>
<evidence type="ECO:0000313" key="3">
    <source>
        <dbReference type="Proteomes" id="UP000194236"/>
    </source>
</evidence>
<comment type="caution">
    <text evidence="2">The sequence shown here is derived from an EMBL/GenBank/DDBJ whole genome shotgun (WGS) entry which is preliminary data.</text>
</comment>
<dbReference type="OrthoDB" id="20035at2759"/>